<dbReference type="GO" id="GO:0005524">
    <property type="term" value="F:ATP binding"/>
    <property type="evidence" value="ECO:0007669"/>
    <property type="project" value="UniProtKB-KW"/>
</dbReference>
<dbReference type="InterPro" id="IPR020003">
    <property type="entry name" value="ATPase_a/bsu_AS"/>
</dbReference>
<dbReference type="PANTHER" id="PTHR15184">
    <property type="entry name" value="ATP SYNTHASE"/>
    <property type="match status" value="1"/>
</dbReference>
<evidence type="ECO:0000256" key="8">
    <source>
        <dbReference type="ARBA" id="ARBA00023136"/>
    </source>
</evidence>
<evidence type="ECO:0000256" key="6">
    <source>
        <dbReference type="ARBA" id="ARBA00022927"/>
    </source>
</evidence>
<dbReference type="InterPro" id="IPR003593">
    <property type="entry name" value="AAA+_ATPase"/>
</dbReference>
<dbReference type="SMART" id="SM00382">
    <property type="entry name" value="AAA"/>
    <property type="match status" value="1"/>
</dbReference>
<dbReference type="Pfam" id="PF00006">
    <property type="entry name" value="ATP-synt_ab"/>
    <property type="match status" value="1"/>
</dbReference>
<evidence type="ECO:0000256" key="1">
    <source>
        <dbReference type="ARBA" id="ARBA00004496"/>
    </source>
</evidence>
<name>A0AA92EC36_RALSL</name>
<keyword evidence="2" id="KW-0813">Transport</keyword>
<evidence type="ECO:0000256" key="10">
    <source>
        <dbReference type="ARBA" id="ARBA00034006"/>
    </source>
</evidence>
<organism evidence="12 13">
    <name type="scientific">Ralstonia solanacearum</name>
    <name type="common">Pseudomonas solanacearum</name>
    <dbReference type="NCBI Taxonomy" id="305"/>
    <lineage>
        <taxon>Bacteria</taxon>
        <taxon>Pseudomonadati</taxon>
        <taxon>Pseudomonadota</taxon>
        <taxon>Betaproteobacteria</taxon>
        <taxon>Burkholderiales</taxon>
        <taxon>Burkholderiaceae</taxon>
        <taxon>Ralstonia</taxon>
        <taxon>Ralstonia solanacearum species complex</taxon>
    </lineage>
</organism>
<dbReference type="GO" id="GO:0045259">
    <property type="term" value="C:proton-transporting ATP synthase complex"/>
    <property type="evidence" value="ECO:0007669"/>
    <property type="project" value="UniProtKB-KW"/>
</dbReference>
<evidence type="ECO:0000259" key="11">
    <source>
        <dbReference type="SMART" id="SM00382"/>
    </source>
</evidence>
<dbReference type="EMBL" id="CP039339">
    <property type="protein sequence ID" value="QCX49344.1"/>
    <property type="molecule type" value="Genomic_DNA"/>
</dbReference>
<evidence type="ECO:0000313" key="13">
    <source>
        <dbReference type="Proteomes" id="UP000310553"/>
    </source>
</evidence>
<dbReference type="SUPFAM" id="SSF52540">
    <property type="entry name" value="P-loop containing nucleoside triphosphate hydrolases"/>
    <property type="match status" value="1"/>
</dbReference>
<comment type="subcellular location">
    <subcellularLocation>
        <location evidence="1">Cytoplasm</location>
    </subcellularLocation>
</comment>
<protein>
    <submittedName>
        <fullName evidence="12">FliI/YscN family ATPase</fullName>
    </submittedName>
</protein>
<evidence type="ECO:0000256" key="2">
    <source>
        <dbReference type="ARBA" id="ARBA00022448"/>
    </source>
</evidence>
<dbReference type="InterPro" id="IPR027417">
    <property type="entry name" value="P-loop_NTPase"/>
</dbReference>
<dbReference type="CDD" id="cd01136">
    <property type="entry name" value="ATPase_flagellum-secretory_path_III"/>
    <property type="match status" value="1"/>
</dbReference>
<dbReference type="Proteomes" id="UP000310553">
    <property type="component" value="Chromosome"/>
</dbReference>
<keyword evidence="3" id="KW-0963">Cytoplasm</keyword>
<dbReference type="InterPro" id="IPR005714">
    <property type="entry name" value="ATPase_T3SS_FliI/YscN"/>
</dbReference>
<dbReference type="FunFam" id="3.40.50.12240:FF:000002">
    <property type="entry name" value="Flagellum-specific ATP synthase FliI"/>
    <property type="match status" value="1"/>
</dbReference>
<dbReference type="InterPro" id="IPR004100">
    <property type="entry name" value="ATPase_F1/V1/A1_a/bsu_N"/>
</dbReference>
<dbReference type="PANTHER" id="PTHR15184:SF9">
    <property type="entry name" value="SPI-1 TYPE 3 SECRETION SYSTEM ATPASE"/>
    <property type="match status" value="1"/>
</dbReference>
<evidence type="ECO:0000256" key="4">
    <source>
        <dbReference type="ARBA" id="ARBA00022741"/>
    </source>
</evidence>
<keyword evidence="8" id="KW-0472">Membrane</keyword>
<keyword evidence="4" id="KW-0547">Nucleotide-binding</keyword>
<keyword evidence="9" id="KW-0139">CF(1)</keyword>
<dbReference type="AlphaFoldDB" id="A0AA92EC36"/>
<gene>
    <name evidence="12" type="ORF">E7Z57_09645</name>
</gene>
<dbReference type="GO" id="GO:0030257">
    <property type="term" value="C:type III protein secretion system complex"/>
    <property type="evidence" value="ECO:0007669"/>
    <property type="project" value="InterPro"/>
</dbReference>
<dbReference type="Pfam" id="PF18269">
    <property type="entry name" value="T3SS_ATPase_C"/>
    <property type="match status" value="1"/>
</dbReference>
<evidence type="ECO:0000313" key="12">
    <source>
        <dbReference type="EMBL" id="QCX49344.1"/>
    </source>
</evidence>
<keyword evidence="5" id="KW-0067">ATP-binding</keyword>
<dbReference type="InterPro" id="IPR050053">
    <property type="entry name" value="ATPase_alpha/beta_chains"/>
</dbReference>
<dbReference type="InterPro" id="IPR000194">
    <property type="entry name" value="ATPase_F1/V1/A1_a/bsu_nucl-bd"/>
</dbReference>
<evidence type="ECO:0000256" key="7">
    <source>
        <dbReference type="ARBA" id="ARBA00022967"/>
    </source>
</evidence>
<evidence type="ECO:0000256" key="3">
    <source>
        <dbReference type="ARBA" id="ARBA00022490"/>
    </source>
</evidence>
<dbReference type="GO" id="GO:0005737">
    <property type="term" value="C:cytoplasm"/>
    <property type="evidence" value="ECO:0007669"/>
    <property type="project" value="UniProtKB-SubCell"/>
</dbReference>
<dbReference type="InterPro" id="IPR040627">
    <property type="entry name" value="T3SS_ATPase_C"/>
</dbReference>
<dbReference type="PROSITE" id="PS00152">
    <property type="entry name" value="ATPASE_ALPHA_BETA"/>
    <property type="match status" value="1"/>
</dbReference>
<keyword evidence="7" id="KW-1278">Translocase</keyword>
<feature type="domain" description="AAA+ ATPase" evidence="11">
    <location>
        <begin position="183"/>
        <end position="366"/>
    </location>
</feature>
<dbReference type="GO" id="GO:0030254">
    <property type="term" value="P:protein secretion by the type III secretion system"/>
    <property type="evidence" value="ECO:0007669"/>
    <property type="project" value="InterPro"/>
</dbReference>
<evidence type="ECO:0000256" key="9">
    <source>
        <dbReference type="ARBA" id="ARBA00023196"/>
    </source>
</evidence>
<dbReference type="GO" id="GO:0046933">
    <property type="term" value="F:proton-transporting ATP synthase activity, rotational mechanism"/>
    <property type="evidence" value="ECO:0007669"/>
    <property type="project" value="TreeGrafter"/>
</dbReference>
<dbReference type="Pfam" id="PF02874">
    <property type="entry name" value="ATP-synt_ab_N"/>
    <property type="match status" value="1"/>
</dbReference>
<sequence>MMHHRLRQLRSELRDAELTRRTGTVARLSGLAIVAQGPNVQVGELCAILPSGRRASANHAASNVAARHVSASPAGVDADHVLAEVVGIESGQIILMPFGSVQGLAAGNEVIALGGRAEFRVGEALLGRVIDAFGAPLDGLAAPVLPEARKLKAAPINPMRRPRIGTILETGVRSIDALLTLGRGQRIGIFAGSGVGKSTLLGMIARHMDAEVNVIALIGERGREVKEFIDKQLGADGLKRSVVIVATADQPALSRVRAVYAALTIAEYFRDLGKQVVLTMDSITRFAMARREIGLAAGEPPTARGYTPSVFAELPELCERCGTAPSGGAITALLTVLVEGDDLNEPISDALRAILDGHVVLSRQIAHQGQYPAIDVLKSASRLLPDLSTPEERALGGRAIQILAMLERNRQMVELGAYERGTNPELDRALACAPHLKTWLSQAEGGARRDEAMQQLAAAVSHDGGRGASRE</sequence>
<dbReference type="Gene3D" id="3.40.50.12240">
    <property type="match status" value="1"/>
</dbReference>
<evidence type="ECO:0000256" key="5">
    <source>
        <dbReference type="ARBA" id="ARBA00022840"/>
    </source>
</evidence>
<accession>A0AA92EC36</accession>
<reference evidence="12 13" key="1">
    <citation type="submission" date="2019-04" db="EMBL/GenBank/DDBJ databases">
        <title>Complete Genome of UW386 and Higher Quality Genome of UW700.</title>
        <authorList>
            <person name="Jacobs J."/>
            <person name="Perez A."/>
            <person name="Steidl O."/>
            <person name="Allen C."/>
        </authorList>
    </citation>
    <scope>NUCLEOTIDE SEQUENCE [LARGE SCALE GENOMIC DNA]</scope>
    <source>
        <strain evidence="12 13">UW386</strain>
    </source>
</reference>
<dbReference type="GO" id="GO:0008564">
    <property type="term" value="F:protein-exporting ATPase activity"/>
    <property type="evidence" value="ECO:0007669"/>
    <property type="project" value="UniProtKB-EC"/>
</dbReference>
<dbReference type="NCBIfam" id="TIGR01026">
    <property type="entry name" value="fliI_yscN"/>
    <property type="match status" value="1"/>
</dbReference>
<keyword evidence="9" id="KW-0066">ATP synthesis</keyword>
<dbReference type="GO" id="GO:0016887">
    <property type="term" value="F:ATP hydrolysis activity"/>
    <property type="evidence" value="ECO:0007669"/>
    <property type="project" value="InterPro"/>
</dbReference>
<comment type="catalytic activity">
    <reaction evidence="10">
        <text>ATP + H2O + cellular proteinSide 1 = ADP + phosphate + cellular proteinSide 2.</text>
        <dbReference type="EC" id="7.4.2.8"/>
    </reaction>
</comment>
<keyword evidence="6" id="KW-0653">Protein transport</keyword>
<proteinExistence type="predicted"/>